<keyword evidence="1" id="KW-0812">Transmembrane</keyword>
<accession>A0ABW7KH22</accession>
<evidence type="ECO:0000313" key="6">
    <source>
        <dbReference type="Proteomes" id="UP001609219"/>
    </source>
</evidence>
<organism evidence="4 5">
    <name type="scientific">Antrihabitans spumae</name>
    <dbReference type="NCBI Taxonomy" id="3373370"/>
    <lineage>
        <taxon>Bacteria</taxon>
        <taxon>Bacillati</taxon>
        <taxon>Actinomycetota</taxon>
        <taxon>Actinomycetes</taxon>
        <taxon>Mycobacteriales</taxon>
        <taxon>Nocardiaceae</taxon>
        <taxon>Antrihabitans</taxon>
    </lineage>
</organism>
<keyword evidence="1" id="KW-0472">Membrane</keyword>
<dbReference type="InterPro" id="IPR052336">
    <property type="entry name" value="MlaD_Phospholipid_Transporter"/>
</dbReference>
<comment type="caution">
    <text evidence="4">The sequence shown here is derived from an EMBL/GenBank/DDBJ whole genome shotgun (WGS) entry which is preliminary data.</text>
</comment>
<evidence type="ECO:0000259" key="2">
    <source>
        <dbReference type="Pfam" id="PF02470"/>
    </source>
</evidence>
<dbReference type="PANTHER" id="PTHR33371">
    <property type="entry name" value="INTERMEMBRANE PHOSPHOLIPID TRANSPORT SYSTEM BINDING PROTEIN MLAD-RELATED"/>
    <property type="match status" value="1"/>
</dbReference>
<feature type="transmembrane region" description="Helical" evidence="1">
    <location>
        <begin position="26"/>
        <end position="49"/>
    </location>
</feature>
<dbReference type="PANTHER" id="PTHR33371:SF18">
    <property type="entry name" value="MCE-FAMILY PROTEIN MCE3C"/>
    <property type="match status" value="1"/>
</dbReference>
<dbReference type="InterPro" id="IPR003399">
    <property type="entry name" value="Mce/MlaD"/>
</dbReference>
<evidence type="ECO:0000256" key="1">
    <source>
        <dbReference type="SAM" id="Phobius"/>
    </source>
</evidence>
<dbReference type="Proteomes" id="UP001609219">
    <property type="component" value="Unassembled WGS sequence"/>
</dbReference>
<evidence type="ECO:0000313" key="5">
    <source>
        <dbReference type="Proteomes" id="UP001609176"/>
    </source>
</evidence>
<keyword evidence="6" id="KW-1185">Reference proteome</keyword>
<dbReference type="EMBL" id="JBIMSP010000008">
    <property type="protein sequence ID" value="MFH5241738.1"/>
    <property type="molecule type" value="Genomic_DNA"/>
</dbReference>
<dbReference type="RefSeq" id="WP_395123985.1">
    <property type="nucleotide sequence ID" value="NZ_JBIMSN010000052.1"/>
</dbReference>
<dbReference type="Pfam" id="PF02470">
    <property type="entry name" value="MlaD"/>
    <property type="match status" value="1"/>
</dbReference>
<gene>
    <name evidence="4" type="ORF">ACHIPV_07530</name>
    <name evidence="3" type="ORF">ACHIRB_12215</name>
</gene>
<dbReference type="Proteomes" id="UP001609176">
    <property type="component" value="Unassembled WGS sequence"/>
</dbReference>
<evidence type="ECO:0000313" key="4">
    <source>
        <dbReference type="EMBL" id="MFH5241738.1"/>
    </source>
</evidence>
<protein>
    <submittedName>
        <fullName evidence="4">MlaD family protein</fullName>
    </submittedName>
</protein>
<proteinExistence type="predicted"/>
<feature type="domain" description="Mce/MlaD" evidence="2">
    <location>
        <begin position="54"/>
        <end position="127"/>
    </location>
</feature>
<reference evidence="5 6" key="1">
    <citation type="submission" date="2024-10" db="EMBL/GenBank/DDBJ databases">
        <authorList>
            <person name="Riesco R."/>
        </authorList>
    </citation>
    <scope>NUCLEOTIDE SEQUENCE [LARGE SCALE GENOMIC DNA]</scope>
    <source>
        <strain evidence="4 5">NCIMB 15448</strain>
        <strain evidence="3 6">NCIMB 15450</strain>
    </source>
</reference>
<evidence type="ECO:0000313" key="3">
    <source>
        <dbReference type="EMBL" id="MFH5229329.1"/>
    </source>
</evidence>
<sequence>MQLTKRSWMPGNKPIRTAAETRRREIRLGIIGAIGVAILLAVSAVLYVVPIGQTTYTAYLDEAQSVKAGDDVRVAGIPVGSVKSLTLEPDKVVMTFTVDNDVFVGDQTSLDIRMLTVAGGHYVAVFPAGSEPLGDNAIAADRVRLPYSLVQAFQDASDPIREVDGNKLRESFAAIESATVESPDGLRRMLGGVESLMDVLDKQNADVSKALALADEYVSGLEYAKSELGRLITKVNVLETVLTDNRAEVKQAVLVLRSVIERLAALAPAWNSTLKPMALELANALPALDALGAKLDSLIRSVDGLGAKMTTLITPAGGIGLDQSDVAITAPPLCVPVPGKAC</sequence>
<dbReference type="EMBL" id="JBIMSN010000052">
    <property type="protein sequence ID" value="MFH5229329.1"/>
    <property type="molecule type" value="Genomic_DNA"/>
</dbReference>
<name>A0ABW7KH22_9NOCA</name>
<keyword evidence="1" id="KW-1133">Transmembrane helix</keyword>